<dbReference type="Proteomes" id="UP000541444">
    <property type="component" value="Unassembled WGS sequence"/>
</dbReference>
<proteinExistence type="predicted"/>
<gene>
    <name evidence="2" type="ORF">GIB67_033493</name>
</gene>
<protein>
    <submittedName>
        <fullName evidence="2">Uncharacterized protein</fullName>
    </submittedName>
</protein>
<reference evidence="2 3" key="1">
    <citation type="journal article" date="2020" name="IScience">
        <title>Genome Sequencing of the Endangered Kingdonia uniflora (Circaeasteraceae, Ranunculales) Reveals Potential Mechanisms of Evolutionary Specialization.</title>
        <authorList>
            <person name="Sun Y."/>
            <person name="Deng T."/>
            <person name="Zhang A."/>
            <person name="Moore M.J."/>
            <person name="Landis J.B."/>
            <person name="Lin N."/>
            <person name="Zhang H."/>
            <person name="Zhang X."/>
            <person name="Huang J."/>
            <person name="Zhang X."/>
            <person name="Sun H."/>
            <person name="Wang H."/>
        </authorList>
    </citation>
    <scope>NUCLEOTIDE SEQUENCE [LARGE SCALE GENOMIC DNA]</scope>
    <source>
        <strain evidence="2">TB1705</strain>
        <tissue evidence="2">Leaf</tissue>
    </source>
</reference>
<dbReference type="EMBL" id="JACGCM010002614">
    <property type="protein sequence ID" value="KAF6138079.1"/>
    <property type="molecule type" value="Genomic_DNA"/>
</dbReference>
<accession>A0A7J7L6A9</accession>
<dbReference type="AlphaFoldDB" id="A0A7J7L6A9"/>
<evidence type="ECO:0000313" key="2">
    <source>
        <dbReference type="EMBL" id="KAF6138079.1"/>
    </source>
</evidence>
<feature type="compositionally biased region" description="Basic and acidic residues" evidence="1">
    <location>
        <begin position="78"/>
        <end position="89"/>
    </location>
</feature>
<keyword evidence="3" id="KW-1185">Reference proteome</keyword>
<evidence type="ECO:0000256" key="1">
    <source>
        <dbReference type="SAM" id="MobiDB-lite"/>
    </source>
</evidence>
<organism evidence="2 3">
    <name type="scientific">Kingdonia uniflora</name>
    <dbReference type="NCBI Taxonomy" id="39325"/>
    <lineage>
        <taxon>Eukaryota</taxon>
        <taxon>Viridiplantae</taxon>
        <taxon>Streptophyta</taxon>
        <taxon>Embryophyta</taxon>
        <taxon>Tracheophyta</taxon>
        <taxon>Spermatophyta</taxon>
        <taxon>Magnoliopsida</taxon>
        <taxon>Ranunculales</taxon>
        <taxon>Circaeasteraceae</taxon>
        <taxon>Kingdonia</taxon>
    </lineage>
</organism>
<sequence length="589" mass="67388">MLNFEQEEPSHPNYNKPPYVPAKIIKTNSSRAKQVREDSASASNPQVAPREDEDLETPSTSGSPPQGDVKACTNSQGEFREDSSTHDEASGDSQAYVSSTDYFAYKEVHVSDNAQFEAFLNNPVEKKAGGPGFSLLLVKITTFAYKPKGKIFPRYLSTSPSYLVFPYLITPVVLIIVPGGLRLGRQLKELVKALKMFIEAIDNYKLEDIEGQNEDLHCLEEKIPNLKFEVNSLKSVKEVEDRARSKLLEALELKIVECDSLRDADNRLEADTKTKQVVDSICMKDYSETIKKLNGKTLEYNSLRESNEKLSEDVLENVKLENSLADLVSTILRKKCENLNAINENLMDQVAKQEPQPLPLNLVAISEGNVIGDQDWKQKYDEINVKYEDAQRKLSVRDVNCPKEEYDDNLILPGGEYNKMIDLRLKKIDCKTKLRWTLFQPFNWFQLDIRDVKRDRNIGFRVTASYTNQSQLKFMNVKQSLCTLMTKKPSSWKSMFNQRLDVAYNNLGERIYDTLLQAFNFNGVFVEYLYMGHLLATCYEKIMIFINNKEGLRLLPKQTTRLPKRRGLKTFFLIVQSIGGLGWHLMNTL</sequence>
<dbReference type="OrthoDB" id="2507501at2759"/>
<comment type="caution">
    <text evidence="2">The sequence shown here is derived from an EMBL/GenBank/DDBJ whole genome shotgun (WGS) entry which is preliminary data.</text>
</comment>
<feature type="region of interest" description="Disordered" evidence="1">
    <location>
        <begin position="1"/>
        <end position="92"/>
    </location>
</feature>
<evidence type="ECO:0000313" key="3">
    <source>
        <dbReference type="Proteomes" id="UP000541444"/>
    </source>
</evidence>
<name>A0A7J7L6A9_9MAGN</name>